<dbReference type="GO" id="GO:0016020">
    <property type="term" value="C:membrane"/>
    <property type="evidence" value="ECO:0007669"/>
    <property type="project" value="UniProtKB-SubCell"/>
</dbReference>
<evidence type="ECO:0000259" key="11">
    <source>
        <dbReference type="PROSITE" id="PS50836"/>
    </source>
</evidence>
<dbReference type="Gene3D" id="1.20.120.1770">
    <property type="match status" value="1"/>
</dbReference>
<dbReference type="CDD" id="cd09631">
    <property type="entry name" value="DOMON_DOH"/>
    <property type="match status" value="2"/>
</dbReference>
<dbReference type="InterPro" id="IPR006593">
    <property type="entry name" value="Cyt_b561/ferric_Rdtase_TM"/>
</dbReference>
<evidence type="ECO:0000313" key="14">
    <source>
        <dbReference type="Proteomes" id="UP001153069"/>
    </source>
</evidence>
<feature type="compositionally biased region" description="Polar residues" evidence="8">
    <location>
        <begin position="202"/>
        <end position="220"/>
    </location>
</feature>
<feature type="transmembrane region" description="Helical" evidence="9">
    <location>
        <begin position="504"/>
        <end position="524"/>
    </location>
</feature>
<evidence type="ECO:0000256" key="5">
    <source>
        <dbReference type="ARBA" id="ARBA00022982"/>
    </source>
</evidence>
<feature type="domain" description="DOMON" evidence="11">
    <location>
        <begin position="253"/>
        <end position="377"/>
    </location>
</feature>
<accession>A0A9N8DM07</accession>
<evidence type="ECO:0000256" key="4">
    <source>
        <dbReference type="ARBA" id="ARBA00022729"/>
    </source>
</evidence>
<feature type="transmembrane region" description="Helical" evidence="9">
    <location>
        <begin position="582"/>
        <end position="603"/>
    </location>
</feature>
<dbReference type="InterPro" id="IPR045266">
    <property type="entry name" value="DOH_DOMON"/>
</dbReference>
<gene>
    <name evidence="13" type="ORF">SEMRO_216_G089400.1</name>
</gene>
<comment type="subcellular location">
    <subcellularLocation>
        <location evidence="1">Membrane</location>
    </subcellularLocation>
</comment>
<dbReference type="Proteomes" id="UP001153069">
    <property type="component" value="Unassembled WGS sequence"/>
</dbReference>
<sequence>MKTVFPLSLLPLLAFTGAQDCSNFQALHSFQPGVELEWVVTVDDESPTGGLFRAQVTYEGLGWVGLGFSPTGGMVGSLAVIGLPDAPDGDSNPGKYDLLSYSPTTADLSSQQTLMDHSVTQNETHTVLTFSKYLKEDGEIEINPQGDNFILVATGSSNTFGYHAFRASESLTFEPCEEPPAVDADAAAMDTDAAAVDTSAAPTGSPTISMAPTTSPTNGPTEAPTEMIIPDTSPPGEIVNCSEFQSTHAFDDIPMTIEYVVVEDDSPNLGILSARVTYEGVGYVGMGFSSDGRMVGPQHLAVIGEPDEPEGPSNPGKRNLAGFDTTANALTDQQTLMNHSIFQNDTHTVLEFSKYLKEDGEIEINPSGTNFILVAAGISNAFGSHRYRASVGLVFQPCVEGQLASNVTAAGAVSIEFDDKKRFFKVHGIMAAIAWGLLAPLAIANSMCRHLIPKQGLWFEAHRGFNIMVFVLTVIAFAVVVKALEDTSGGNADHFKPREGALGKHHTIGLVVFILVIVQCIGGMMRPHLPSPGEKPSAIRVMWEFGHKGCGISLLAMGWYQCHSGLVLYARRFTNEEDYVGVFWGITATIAAIGFAGKIHGLLTRMPELPAQKANGSTANEEHETMDA</sequence>
<keyword evidence="2" id="KW-0813">Transport</keyword>
<dbReference type="OrthoDB" id="48754at2759"/>
<feature type="domain" description="Cytochrome b561" evidence="12">
    <location>
        <begin position="390"/>
        <end position="609"/>
    </location>
</feature>
<feature type="transmembrane region" description="Helical" evidence="9">
    <location>
        <begin position="465"/>
        <end position="484"/>
    </location>
</feature>
<keyword evidence="3 9" id="KW-0812">Transmembrane</keyword>
<protein>
    <submittedName>
        <fullName evidence="13">Eukaryotic cytochrome b561</fullName>
    </submittedName>
</protein>
<evidence type="ECO:0000256" key="9">
    <source>
        <dbReference type="SAM" id="Phobius"/>
    </source>
</evidence>
<dbReference type="PROSITE" id="PS50836">
    <property type="entry name" value="DOMON"/>
    <property type="match status" value="2"/>
</dbReference>
<keyword evidence="14" id="KW-1185">Reference proteome</keyword>
<comment type="caution">
    <text evidence="13">The sequence shown here is derived from an EMBL/GenBank/DDBJ whole genome shotgun (WGS) entry which is preliminary data.</text>
</comment>
<dbReference type="InterPro" id="IPR005018">
    <property type="entry name" value="DOMON_domain"/>
</dbReference>
<feature type="signal peptide" evidence="10">
    <location>
        <begin position="1"/>
        <end position="18"/>
    </location>
</feature>
<dbReference type="CDD" id="cd08760">
    <property type="entry name" value="Cyt_b561_FRRS1_like"/>
    <property type="match status" value="1"/>
</dbReference>
<proteinExistence type="predicted"/>
<feature type="chain" id="PRO_5040126279" evidence="10">
    <location>
        <begin position="19"/>
        <end position="628"/>
    </location>
</feature>
<organism evidence="13 14">
    <name type="scientific">Seminavis robusta</name>
    <dbReference type="NCBI Taxonomy" id="568900"/>
    <lineage>
        <taxon>Eukaryota</taxon>
        <taxon>Sar</taxon>
        <taxon>Stramenopiles</taxon>
        <taxon>Ochrophyta</taxon>
        <taxon>Bacillariophyta</taxon>
        <taxon>Bacillariophyceae</taxon>
        <taxon>Bacillariophycidae</taxon>
        <taxon>Naviculales</taxon>
        <taxon>Naviculaceae</taxon>
        <taxon>Seminavis</taxon>
    </lineage>
</organism>
<keyword evidence="7 9" id="KW-0472">Membrane</keyword>
<dbReference type="SMART" id="SM00664">
    <property type="entry name" value="DoH"/>
    <property type="match status" value="2"/>
</dbReference>
<keyword evidence="4 10" id="KW-0732">Signal</keyword>
<evidence type="ECO:0000256" key="10">
    <source>
        <dbReference type="SAM" id="SignalP"/>
    </source>
</evidence>
<feature type="region of interest" description="Disordered" evidence="8">
    <location>
        <begin position="198"/>
        <end position="222"/>
    </location>
</feature>
<dbReference type="PANTHER" id="PTHR23130">
    <property type="entry name" value="CYTOCHROME B561 AND DOMON DOMAIN-CONTAINING PROTEIN"/>
    <property type="match status" value="1"/>
</dbReference>
<evidence type="ECO:0000259" key="12">
    <source>
        <dbReference type="PROSITE" id="PS50939"/>
    </source>
</evidence>
<feature type="domain" description="DOMON" evidence="11">
    <location>
        <begin position="32"/>
        <end position="155"/>
    </location>
</feature>
<dbReference type="SMART" id="SM00665">
    <property type="entry name" value="B561"/>
    <property type="match status" value="1"/>
</dbReference>
<evidence type="ECO:0000256" key="2">
    <source>
        <dbReference type="ARBA" id="ARBA00022448"/>
    </source>
</evidence>
<dbReference type="PROSITE" id="PS50939">
    <property type="entry name" value="CYTOCHROME_B561"/>
    <property type="match status" value="1"/>
</dbReference>
<evidence type="ECO:0000256" key="1">
    <source>
        <dbReference type="ARBA" id="ARBA00004370"/>
    </source>
</evidence>
<evidence type="ECO:0000256" key="6">
    <source>
        <dbReference type="ARBA" id="ARBA00022989"/>
    </source>
</evidence>
<reference evidence="13" key="1">
    <citation type="submission" date="2020-06" db="EMBL/GenBank/DDBJ databases">
        <authorList>
            <consortium name="Plant Systems Biology data submission"/>
        </authorList>
    </citation>
    <scope>NUCLEOTIDE SEQUENCE</scope>
    <source>
        <strain evidence="13">D6</strain>
    </source>
</reference>
<evidence type="ECO:0000256" key="8">
    <source>
        <dbReference type="SAM" id="MobiDB-lite"/>
    </source>
</evidence>
<dbReference type="PANTHER" id="PTHR23130:SF171">
    <property type="entry name" value="OS01G0895300 PROTEIN"/>
    <property type="match status" value="1"/>
</dbReference>
<evidence type="ECO:0000256" key="3">
    <source>
        <dbReference type="ARBA" id="ARBA00022692"/>
    </source>
</evidence>
<name>A0A9N8DM07_9STRA</name>
<keyword evidence="6 9" id="KW-1133">Transmembrane helix</keyword>
<feature type="transmembrane region" description="Helical" evidence="9">
    <location>
        <begin position="423"/>
        <end position="444"/>
    </location>
</feature>
<evidence type="ECO:0000313" key="13">
    <source>
        <dbReference type="EMBL" id="CAB9505014.1"/>
    </source>
</evidence>
<evidence type="ECO:0000256" key="7">
    <source>
        <dbReference type="ARBA" id="ARBA00023136"/>
    </source>
</evidence>
<keyword evidence="5" id="KW-0249">Electron transport</keyword>
<dbReference type="EMBL" id="CAICTM010000215">
    <property type="protein sequence ID" value="CAB9505014.1"/>
    <property type="molecule type" value="Genomic_DNA"/>
</dbReference>
<dbReference type="AlphaFoldDB" id="A0A9N8DM07"/>